<dbReference type="InterPro" id="IPR036736">
    <property type="entry name" value="ACP-like_sf"/>
</dbReference>
<comment type="caution">
    <text evidence="2">The sequence shown here is derived from an EMBL/GenBank/DDBJ whole genome shotgun (WGS) entry which is preliminary data.</text>
</comment>
<dbReference type="Proteomes" id="UP000518188">
    <property type="component" value="Unassembled WGS sequence"/>
</dbReference>
<dbReference type="Pfam" id="PF00550">
    <property type="entry name" value="PP-binding"/>
    <property type="match status" value="1"/>
</dbReference>
<dbReference type="EMBL" id="JAAXPJ010000009">
    <property type="protein sequence ID" value="NKZ13718.1"/>
    <property type="molecule type" value="Genomic_DNA"/>
</dbReference>
<feature type="domain" description="Carrier" evidence="1">
    <location>
        <begin position="47"/>
        <end position="125"/>
    </location>
</feature>
<dbReference type="RefSeq" id="WP_084622211.1">
    <property type="nucleotide sequence ID" value="NZ_HG322953.1"/>
</dbReference>
<dbReference type="PROSITE" id="PS50075">
    <property type="entry name" value="CARRIER"/>
    <property type="match status" value="1"/>
</dbReference>
<protein>
    <submittedName>
        <fullName evidence="2">Acyl carrier protein</fullName>
    </submittedName>
</protein>
<dbReference type="Gene3D" id="1.10.1200.10">
    <property type="entry name" value="ACP-like"/>
    <property type="match status" value="1"/>
</dbReference>
<evidence type="ECO:0000259" key="1">
    <source>
        <dbReference type="PROSITE" id="PS50075"/>
    </source>
</evidence>
<dbReference type="InterPro" id="IPR009081">
    <property type="entry name" value="PP-bd_ACP"/>
</dbReference>
<evidence type="ECO:0000313" key="2">
    <source>
        <dbReference type="EMBL" id="NKZ13718.1"/>
    </source>
</evidence>
<reference evidence="2 3" key="1">
    <citation type="submission" date="2020-04" db="EMBL/GenBank/DDBJ databases">
        <title>MicrobeNet Type strains.</title>
        <authorList>
            <person name="Nicholson A.C."/>
        </authorList>
    </citation>
    <scope>NUCLEOTIDE SEQUENCE [LARGE SCALE GENOMIC DNA]</scope>
    <source>
        <strain evidence="2 3">ATCC 700731</strain>
    </source>
</reference>
<proteinExistence type="predicted"/>
<dbReference type="AlphaFoldDB" id="A0A7X6RXR4"/>
<dbReference type="SUPFAM" id="SSF47336">
    <property type="entry name" value="ACP-like"/>
    <property type="match status" value="1"/>
</dbReference>
<accession>A0A7X6RXR4</accession>
<dbReference type="NCBIfam" id="NF004533">
    <property type="entry name" value="PRK05883.1"/>
    <property type="match status" value="1"/>
</dbReference>
<organism evidence="2 3">
    <name type="scientific">Mycolicibacterium septicum DSM 44393</name>
    <dbReference type="NCBI Taxonomy" id="1341646"/>
    <lineage>
        <taxon>Bacteria</taxon>
        <taxon>Bacillati</taxon>
        <taxon>Actinomycetota</taxon>
        <taxon>Actinomycetes</taxon>
        <taxon>Mycobacteriales</taxon>
        <taxon>Mycobacteriaceae</taxon>
        <taxon>Mycolicibacterium</taxon>
    </lineage>
</organism>
<evidence type="ECO:0000313" key="3">
    <source>
        <dbReference type="Proteomes" id="UP000518188"/>
    </source>
</evidence>
<gene>
    <name evidence="2" type="ORF">HGA11_22335</name>
</gene>
<name>A0A7X6RXR4_9MYCO</name>
<sequence>MDGLTPDCSIRLLDSRFQINRSVAETKGEAWSHRPAGYSHMTDTNSSTPLAVTDGLVSILRDDLELPCQSLSTTTRLVDDLGMDSVSFAVGLVSIEEKFGVQLSEEDLITCQTVGDLQSVIDRRSAA</sequence>